<evidence type="ECO:0000313" key="2">
    <source>
        <dbReference type="RefSeq" id="XP_011648189.1"/>
    </source>
</evidence>
<proteinExistence type="predicted"/>
<sequence>MQCTCAPISNLESCLKIEPKFGDISPLKISSNVCTNCCRTLEECKCRKTAVCCLSHEKCICRWCAMRSNCPRMTDKRRCEPQVRCINCGRLKDQCCCATFALIKCHKIKEGCNRKTMICLYCDNPQDKCTCRVIGKCCGLPSDVCNCQDVDSHARDRERIVRRPDETRTIRVTRPKGEIRQYFARNYEDFRPYSAKKCHCYEKLKRQQSKLPCQRLNIFSEVMNELQRKMSEPSVCCARCWRNPCCCGSPQDQDKRKKGERKIEGRVRCTEIEKLPRNKFPNDCRYKNEHKNIVQRSIPIGCVCKLSSYRCRKDRSSCKKPLAKCYYCKNLPCTCITVR</sequence>
<organism evidence="1 2">
    <name type="scientific">Pogonomyrmex barbatus</name>
    <name type="common">red harvester ant</name>
    <dbReference type="NCBI Taxonomy" id="144034"/>
    <lineage>
        <taxon>Eukaryota</taxon>
        <taxon>Metazoa</taxon>
        <taxon>Ecdysozoa</taxon>
        <taxon>Arthropoda</taxon>
        <taxon>Hexapoda</taxon>
        <taxon>Insecta</taxon>
        <taxon>Pterygota</taxon>
        <taxon>Neoptera</taxon>
        <taxon>Endopterygota</taxon>
        <taxon>Hymenoptera</taxon>
        <taxon>Apocrita</taxon>
        <taxon>Aculeata</taxon>
        <taxon>Formicoidea</taxon>
        <taxon>Formicidae</taxon>
        <taxon>Myrmicinae</taxon>
        <taxon>Pogonomyrmex</taxon>
    </lineage>
</organism>
<dbReference type="RefSeq" id="XP_011648189.1">
    <property type="nucleotide sequence ID" value="XM_011649887.1"/>
</dbReference>
<keyword evidence="1" id="KW-1185">Reference proteome</keyword>
<protein>
    <submittedName>
        <fullName evidence="2">Uncharacterized protein LOC105434228 isoform X2</fullName>
    </submittedName>
</protein>
<accession>A0A6I9WV81</accession>
<dbReference type="OrthoDB" id="7611040at2759"/>
<dbReference type="AlphaFoldDB" id="A0A6I9WV81"/>
<reference evidence="2" key="1">
    <citation type="submission" date="2025-08" db="UniProtKB">
        <authorList>
            <consortium name="RefSeq"/>
        </authorList>
    </citation>
    <scope>IDENTIFICATION</scope>
</reference>
<evidence type="ECO:0000313" key="1">
    <source>
        <dbReference type="Proteomes" id="UP000504615"/>
    </source>
</evidence>
<gene>
    <name evidence="2" type="primary">LOC105434228</name>
</gene>
<dbReference type="Proteomes" id="UP000504615">
    <property type="component" value="Unplaced"/>
</dbReference>
<name>A0A6I9WV81_9HYME</name>
<dbReference type="GeneID" id="105434228"/>